<dbReference type="AlphaFoldDB" id="A0A9D0ZKZ2"/>
<accession>A0A9D0ZKZ2</accession>
<evidence type="ECO:0000313" key="2">
    <source>
        <dbReference type="Proteomes" id="UP000824260"/>
    </source>
</evidence>
<protein>
    <recommendedName>
        <fullName evidence="3">Heparinase</fullName>
    </recommendedName>
</protein>
<dbReference type="EMBL" id="DVFZ01000035">
    <property type="protein sequence ID" value="HIQ82166.1"/>
    <property type="molecule type" value="Genomic_DNA"/>
</dbReference>
<proteinExistence type="predicted"/>
<evidence type="ECO:0008006" key="3">
    <source>
        <dbReference type="Google" id="ProtNLM"/>
    </source>
</evidence>
<organism evidence="1 2">
    <name type="scientific">Candidatus Pullichristensenella stercorigallinarum</name>
    <dbReference type="NCBI Taxonomy" id="2840909"/>
    <lineage>
        <taxon>Bacteria</taxon>
        <taxon>Bacillati</taxon>
        <taxon>Bacillota</taxon>
        <taxon>Clostridia</taxon>
        <taxon>Candidatus Pullichristensenella</taxon>
    </lineage>
</organism>
<evidence type="ECO:0000313" key="1">
    <source>
        <dbReference type="EMBL" id="HIQ82166.1"/>
    </source>
</evidence>
<sequence>MFSQNLNAIMRTLDIRRAPVPRVPETLKATFEHEARRALAHTLRVPPLSERRANPPAYQALARERRRDLEALLVFDAADNGRLLDLICAICEESRWAEGPGAVFEDESHPDIDLQAADTAALLGWTWHLRGAALGDHGPRVRARMLFEAQRRVIRPLIQFEDYISSTAALCCAATALLLLEDDRERLAAALKPLLRRLDAACACAERDRLSLPERLADACAIADFAYLMRRVTAGAVDVTRDVPCAAWLDEILFSHVQEDWFFTCTQGAVRLTLSGAAVYRLGCLTGDGALRSLGAALARAHALPSPTSTGRLLDVSLRADLEADFSPAPRLKHAALEDGRLMTARGSGFFCGLTSGGNNANVGDFCVFLDHACVLSGGNLPLFQLSRPLSEPVPDWDFTDESRAIMSVDVSAAYAAEEGVRAHQRTLMLARGEYGVQLVDVFDLAAPRELRYAFRSPFSPEFFGGGARLGPLLLSWEGKPTAETRPVPASESFPDGQWELLLSYPEAGPRAMFTFFMRHV</sequence>
<name>A0A9D0ZKZ2_9FIRM</name>
<dbReference type="Proteomes" id="UP000824260">
    <property type="component" value="Unassembled WGS sequence"/>
</dbReference>
<reference evidence="1" key="2">
    <citation type="journal article" date="2021" name="PeerJ">
        <title>Extensive microbial diversity within the chicken gut microbiome revealed by metagenomics and culture.</title>
        <authorList>
            <person name="Gilroy R."/>
            <person name="Ravi A."/>
            <person name="Getino M."/>
            <person name="Pursley I."/>
            <person name="Horton D.L."/>
            <person name="Alikhan N.F."/>
            <person name="Baker D."/>
            <person name="Gharbi K."/>
            <person name="Hall N."/>
            <person name="Watson M."/>
            <person name="Adriaenssens E.M."/>
            <person name="Foster-Nyarko E."/>
            <person name="Jarju S."/>
            <person name="Secka A."/>
            <person name="Antonio M."/>
            <person name="Oren A."/>
            <person name="Chaudhuri R.R."/>
            <person name="La Ragione R."/>
            <person name="Hildebrand F."/>
            <person name="Pallen M.J."/>
        </authorList>
    </citation>
    <scope>NUCLEOTIDE SEQUENCE</scope>
    <source>
        <strain evidence="1">ChiSjej6B24-2974</strain>
    </source>
</reference>
<gene>
    <name evidence="1" type="ORF">IAA52_03605</name>
</gene>
<comment type="caution">
    <text evidence="1">The sequence shown here is derived from an EMBL/GenBank/DDBJ whole genome shotgun (WGS) entry which is preliminary data.</text>
</comment>
<reference evidence="1" key="1">
    <citation type="submission" date="2020-10" db="EMBL/GenBank/DDBJ databases">
        <authorList>
            <person name="Gilroy R."/>
        </authorList>
    </citation>
    <scope>NUCLEOTIDE SEQUENCE</scope>
    <source>
        <strain evidence="1">ChiSjej6B24-2974</strain>
    </source>
</reference>